<sequence>MRELLKALTRTRKCSFLGPSSYLALDNTTVAKSSAESSSQSGSRSPSRSTSRKARHCNELVCTSPGISVSLMVSSTWRSQESVIWALFEF</sequence>
<dbReference type="EMBL" id="AZBU02000001">
    <property type="protein sequence ID" value="TMS34331.1"/>
    <property type="molecule type" value="Genomic_DNA"/>
</dbReference>
<reference evidence="2 3" key="1">
    <citation type="journal article" date="2015" name="Genome Biol.">
        <title>Comparative genomics of Steinernema reveals deeply conserved gene regulatory networks.</title>
        <authorList>
            <person name="Dillman A.R."/>
            <person name="Macchietto M."/>
            <person name="Porter C.F."/>
            <person name="Rogers A."/>
            <person name="Williams B."/>
            <person name="Antoshechkin I."/>
            <person name="Lee M.M."/>
            <person name="Goodwin Z."/>
            <person name="Lu X."/>
            <person name="Lewis E.E."/>
            <person name="Goodrich-Blair H."/>
            <person name="Stock S.P."/>
            <person name="Adams B.J."/>
            <person name="Sternberg P.W."/>
            <person name="Mortazavi A."/>
        </authorList>
    </citation>
    <scope>NUCLEOTIDE SEQUENCE [LARGE SCALE GENOMIC DNA]</scope>
    <source>
        <strain evidence="2 3">ALL</strain>
    </source>
</reference>
<feature type="compositionally biased region" description="Low complexity" evidence="1">
    <location>
        <begin position="33"/>
        <end position="49"/>
    </location>
</feature>
<evidence type="ECO:0000313" key="2">
    <source>
        <dbReference type="EMBL" id="TMS34331.1"/>
    </source>
</evidence>
<dbReference type="Proteomes" id="UP000298663">
    <property type="component" value="Chromosome X"/>
</dbReference>
<comment type="caution">
    <text evidence="2">The sequence shown here is derived from an EMBL/GenBank/DDBJ whole genome shotgun (WGS) entry which is preliminary data.</text>
</comment>
<gene>
    <name evidence="2" type="ORF">L596_001955</name>
</gene>
<reference evidence="2 3" key="2">
    <citation type="journal article" date="2019" name="G3 (Bethesda)">
        <title>Hybrid Assembly of the Genome of the Entomopathogenic Nematode Steinernema carpocapsae Identifies the X-Chromosome.</title>
        <authorList>
            <person name="Serra L."/>
            <person name="Macchietto M."/>
            <person name="Macias-Munoz A."/>
            <person name="McGill C.J."/>
            <person name="Rodriguez I.M."/>
            <person name="Rodriguez B."/>
            <person name="Murad R."/>
            <person name="Mortazavi A."/>
        </authorList>
    </citation>
    <scope>NUCLEOTIDE SEQUENCE [LARGE SCALE GENOMIC DNA]</scope>
    <source>
        <strain evidence="2 3">ALL</strain>
    </source>
</reference>
<organism evidence="2 3">
    <name type="scientific">Steinernema carpocapsae</name>
    <name type="common">Entomopathogenic nematode</name>
    <dbReference type="NCBI Taxonomy" id="34508"/>
    <lineage>
        <taxon>Eukaryota</taxon>
        <taxon>Metazoa</taxon>
        <taxon>Ecdysozoa</taxon>
        <taxon>Nematoda</taxon>
        <taxon>Chromadorea</taxon>
        <taxon>Rhabditida</taxon>
        <taxon>Tylenchina</taxon>
        <taxon>Panagrolaimomorpha</taxon>
        <taxon>Strongyloidoidea</taxon>
        <taxon>Steinernematidae</taxon>
        <taxon>Steinernema</taxon>
    </lineage>
</organism>
<protein>
    <submittedName>
        <fullName evidence="2">Uncharacterized protein</fullName>
    </submittedName>
</protein>
<accession>A0A4U8UN87</accession>
<keyword evidence="3" id="KW-1185">Reference proteome</keyword>
<evidence type="ECO:0000256" key="1">
    <source>
        <dbReference type="SAM" id="MobiDB-lite"/>
    </source>
</evidence>
<name>A0A4U8UN87_STECR</name>
<proteinExistence type="predicted"/>
<dbReference type="AlphaFoldDB" id="A0A4U8UN87"/>
<feature type="region of interest" description="Disordered" evidence="1">
    <location>
        <begin position="32"/>
        <end position="56"/>
    </location>
</feature>
<dbReference type="EMBL" id="CM016762">
    <property type="protein sequence ID" value="TMS34331.1"/>
    <property type="molecule type" value="Genomic_DNA"/>
</dbReference>
<evidence type="ECO:0000313" key="3">
    <source>
        <dbReference type="Proteomes" id="UP000298663"/>
    </source>
</evidence>